<dbReference type="InterPro" id="IPR054353">
    <property type="entry name" value="IstA-like_C"/>
</dbReference>
<comment type="caution">
    <text evidence="2">The sequence shown here is derived from an EMBL/GenBank/DDBJ whole genome shotgun (WGS) entry which is preliminary data.</text>
</comment>
<feature type="domain" description="Transposase for insertion sequence element IS21-like C-terminal" evidence="1">
    <location>
        <begin position="19"/>
        <end position="85"/>
    </location>
</feature>
<protein>
    <recommendedName>
        <fullName evidence="1">Transposase for insertion sequence element IS21-like C-terminal domain-containing protein</fullName>
    </recommendedName>
</protein>
<organism evidence="2">
    <name type="scientific">Acidicaldus sp</name>
    <dbReference type="NCBI Taxonomy" id="1872105"/>
    <lineage>
        <taxon>Bacteria</taxon>
        <taxon>Pseudomonadati</taxon>
        <taxon>Pseudomonadota</taxon>
        <taxon>Alphaproteobacteria</taxon>
        <taxon>Acetobacterales</taxon>
        <taxon>Acetobacteraceae</taxon>
        <taxon>Acidicaldus</taxon>
    </lineage>
</organism>
<evidence type="ECO:0000313" key="2">
    <source>
        <dbReference type="EMBL" id="HGC42402.1"/>
    </source>
</evidence>
<gene>
    <name evidence="2" type="ORF">ENY07_04135</name>
</gene>
<name>A0A8J4M5M3_9PROT</name>
<accession>A0A8J4M5M3</accession>
<reference evidence="2" key="1">
    <citation type="journal article" date="2020" name="mSystems">
        <title>Genome- and Community-Level Interaction Insights into Carbon Utilization and Element Cycling Functions of Hydrothermarchaeota in Hydrothermal Sediment.</title>
        <authorList>
            <person name="Zhou Z."/>
            <person name="Liu Y."/>
            <person name="Xu W."/>
            <person name="Pan J."/>
            <person name="Luo Z.H."/>
            <person name="Li M."/>
        </authorList>
    </citation>
    <scope>NUCLEOTIDE SEQUENCE</scope>
    <source>
        <strain evidence="2">SpSt-997</strain>
    </source>
</reference>
<evidence type="ECO:0000259" key="1">
    <source>
        <dbReference type="Pfam" id="PF22483"/>
    </source>
</evidence>
<dbReference type="Pfam" id="PF22483">
    <property type="entry name" value="Mu-transpos_C_2"/>
    <property type="match status" value="1"/>
</dbReference>
<proteinExistence type="predicted"/>
<dbReference type="AlphaFoldDB" id="A0A8J4M5M3"/>
<dbReference type="EMBL" id="DTQM01000079">
    <property type="protein sequence ID" value="HGC42402.1"/>
    <property type="molecule type" value="Genomic_DNA"/>
</dbReference>
<sequence length="220" mass="24681">MGTTMNVEREHLLPCAAEGFDIAEIAFPLVDKQGCVTVKTNFYSVPVKAGTRVEVRIRPLHVEIWHGGKQMARHERCHQRRQHVLNLEHYLEVLNHKPGAFAGSKPLAQWRAAGRWPDSYDVMWDRLRARHGKEKGDHAMITVLLLGQEFGEDRLRTAIATTVSLGACDVGAVRYLLTEARLNKTRAAPIDVGELARYDRPMPGLADYDTLLTAPCRGHA</sequence>